<gene>
    <name evidence="8" type="ORF">SAMN04488053_107112</name>
</gene>
<dbReference type="Gene3D" id="3.90.1150.10">
    <property type="entry name" value="Aspartate Aminotransferase, domain 1"/>
    <property type="match status" value="1"/>
</dbReference>
<dbReference type="GO" id="GO:0030170">
    <property type="term" value="F:pyridoxal phosphate binding"/>
    <property type="evidence" value="ECO:0007669"/>
    <property type="project" value="InterPro"/>
</dbReference>
<keyword evidence="9" id="KW-1185">Reference proteome</keyword>
<dbReference type="InterPro" id="IPR000277">
    <property type="entry name" value="Cys/Met-Metab_PyrdxlP-dep_enz"/>
</dbReference>
<keyword evidence="4 7" id="KW-0663">Pyridoxal phosphate</keyword>
<dbReference type="InterPro" id="IPR015422">
    <property type="entry name" value="PyrdxlP-dep_Trfase_small"/>
</dbReference>
<dbReference type="CDD" id="cd00614">
    <property type="entry name" value="CGS_like"/>
    <property type="match status" value="1"/>
</dbReference>
<evidence type="ECO:0000256" key="2">
    <source>
        <dbReference type="ARBA" id="ARBA00011881"/>
    </source>
</evidence>
<dbReference type="InterPro" id="IPR015424">
    <property type="entry name" value="PyrdxlP-dep_Trfase"/>
</dbReference>
<dbReference type="PROSITE" id="PS00868">
    <property type="entry name" value="CYS_MET_METAB_PP"/>
    <property type="match status" value="1"/>
</dbReference>
<dbReference type="PANTHER" id="PTHR43797">
    <property type="entry name" value="HOMOCYSTEINE/CYSTEINE SYNTHASE"/>
    <property type="match status" value="1"/>
</dbReference>
<protein>
    <recommendedName>
        <fullName evidence="6">O-succinylhomoserine sulfhydrylase</fullName>
    </recommendedName>
</protein>
<evidence type="ECO:0000256" key="1">
    <source>
        <dbReference type="ARBA" id="ARBA00001933"/>
    </source>
</evidence>
<comment type="subunit">
    <text evidence="2">Homotetramer.</text>
</comment>
<dbReference type="FunFam" id="3.90.1150.10:FF:000033">
    <property type="entry name" value="Cystathionine gamma-synthase"/>
    <property type="match status" value="1"/>
</dbReference>
<name>A0A1H0GZT4_9BACI</name>
<keyword evidence="3" id="KW-0808">Transferase</keyword>
<evidence type="ECO:0000256" key="5">
    <source>
        <dbReference type="ARBA" id="ARBA00060995"/>
    </source>
</evidence>
<dbReference type="AlphaFoldDB" id="A0A1H0GZT4"/>
<dbReference type="GO" id="GO:0019346">
    <property type="term" value="P:transsulfuration"/>
    <property type="evidence" value="ECO:0007669"/>
    <property type="project" value="InterPro"/>
</dbReference>
<dbReference type="Proteomes" id="UP000198778">
    <property type="component" value="Unassembled WGS sequence"/>
</dbReference>
<dbReference type="InterPro" id="IPR015421">
    <property type="entry name" value="PyrdxlP-dep_Trfase_major"/>
</dbReference>
<evidence type="ECO:0000256" key="6">
    <source>
        <dbReference type="ARBA" id="ARBA00071157"/>
    </source>
</evidence>
<dbReference type="GO" id="GO:0071269">
    <property type="term" value="P:L-homocysteine biosynthetic process"/>
    <property type="evidence" value="ECO:0007669"/>
    <property type="project" value="TreeGrafter"/>
</dbReference>
<dbReference type="GO" id="GO:0004124">
    <property type="term" value="F:cysteine synthase activity"/>
    <property type="evidence" value="ECO:0007669"/>
    <property type="project" value="TreeGrafter"/>
</dbReference>
<proteinExistence type="inferred from homology"/>
<evidence type="ECO:0000313" key="8">
    <source>
        <dbReference type="EMBL" id="SDO12385.1"/>
    </source>
</evidence>
<dbReference type="Pfam" id="PF01053">
    <property type="entry name" value="Cys_Met_Meta_PP"/>
    <property type="match status" value="1"/>
</dbReference>
<dbReference type="GO" id="GO:0005737">
    <property type="term" value="C:cytoplasm"/>
    <property type="evidence" value="ECO:0007669"/>
    <property type="project" value="TreeGrafter"/>
</dbReference>
<reference evidence="9" key="1">
    <citation type="submission" date="2016-10" db="EMBL/GenBank/DDBJ databases">
        <authorList>
            <person name="Varghese N."/>
            <person name="Submissions S."/>
        </authorList>
    </citation>
    <scope>NUCLEOTIDE SEQUENCE [LARGE SCALE GENOMIC DNA]</scope>
    <source>
        <strain evidence="9">CGMCC 1.10369</strain>
    </source>
</reference>
<dbReference type="Gene3D" id="3.40.640.10">
    <property type="entry name" value="Type I PLP-dependent aspartate aminotransferase-like (Major domain)"/>
    <property type="match status" value="1"/>
</dbReference>
<evidence type="ECO:0000256" key="3">
    <source>
        <dbReference type="ARBA" id="ARBA00022679"/>
    </source>
</evidence>
<dbReference type="EMBL" id="FNIL01000007">
    <property type="protein sequence ID" value="SDO12385.1"/>
    <property type="molecule type" value="Genomic_DNA"/>
</dbReference>
<evidence type="ECO:0000256" key="7">
    <source>
        <dbReference type="RuleBase" id="RU362118"/>
    </source>
</evidence>
<dbReference type="FunFam" id="3.40.640.10:FF:000035">
    <property type="entry name" value="O-succinylhomoserine sulfhydrylase"/>
    <property type="match status" value="1"/>
</dbReference>
<dbReference type="GO" id="GO:0006535">
    <property type="term" value="P:cysteine biosynthetic process from serine"/>
    <property type="evidence" value="ECO:0007669"/>
    <property type="project" value="TreeGrafter"/>
</dbReference>
<dbReference type="STRING" id="745820.SAMN04488053_107112"/>
<organism evidence="8 9">
    <name type="scientific">Alkalicoccus daliensis</name>
    <dbReference type="NCBI Taxonomy" id="745820"/>
    <lineage>
        <taxon>Bacteria</taxon>
        <taxon>Bacillati</taxon>
        <taxon>Bacillota</taxon>
        <taxon>Bacilli</taxon>
        <taxon>Bacillales</taxon>
        <taxon>Bacillaceae</taxon>
        <taxon>Alkalicoccus</taxon>
    </lineage>
</organism>
<comment type="cofactor">
    <cofactor evidence="1 7">
        <name>pyridoxal 5'-phosphate</name>
        <dbReference type="ChEBI" id="CHEBI:597326"/>
    </cofactor>
</comment>
<dbReference type="PANTHER" id="PTHR43797:SF2">
    <property type="entry name" value="HOMOCYSTEINE_CYSTEINE SYNTHASE"/>
    <property type="match status" value="1"/>
</dbReference>
<accession>A0A1H0GZT4</accession>
<evidence type="ECO:0000313" key="9">
    <source>
        <dbReference type="Proteomes" id="UP000198778"/>
    </source>
</evidence>
<dbReference type="GO" id="GO:0003961">
    <property type="term" value="F:O-acetylhomoserine aminocarboxypropyltransferase activity"/>
    <property type="evidence" value="ECO:0007669"/>
    <property type="project" value="TreeGrafter"/>
</dbReference>
<dbReference type="SUPFAM" id="SSF53383">
    <property type="entry name" value="PLP-dependent transferases"/>
    <property type="match status" value="1"/>
</dbReference>
<sequence>MTKRIDEQGLYTQLLHAGQSPDPATGARAVPIYQTTSYVFEDADHAERLFSLAEPGNIYSRIMNPTVDAFEKRMAILEDGVGALGTSSGMAAITMSIMNIAQAGDHIVAASHLYGGTYNLFSMTLPKFGIKVSFVDITDPEAVKNAIQDNTKAVFAETIGNPGLNVLDFHTISDVAHEAEIPLIVDSTFASPAVCKPLQHGADIVIHSATKWIGGHGTTIGGVVIDGGRFHWNKKKFPHFHEPDSSYNGLVFNDLGDMAFILKLRVQLLRDIGAALSPQNAFYLLQGLETLSLRMQRHQDNAQAIANRLQSHPAVSWVKYPGLEGHPSHELAAKYLKDGYGAIVNFGIEGGVEAGRELIKHVSLWSHVANVGDAKSLIIHPASTTHQQLNLEERASSGVTEDLVRLSVGLEDLEDLFADLDYALGQATGKEGPETEEDLFEEVVRAAVVHTEEGPRRKKIVSLTVTSQSTKKFERIGYRVEQAASSDELDHFSGETVDYIYAPKDAVSELEEAVRKLQPYGVIHEDPSTMQANLPASVVSVLDKK</sequence>
<dbReference type="InterPro" id="IPR054542">
    <property type="entry name" value="Cys_met_metab_PP"/>
</dbReference>
<evidence type="ECO:0000256" key="4">
    <source>
        <dbReference type="ARBA" id="ARBA00022898"/>
    </source>
</evidence>
<dbReference type="OrthoDB" id="9803887at2"/>
<dbReference type="NCBIfam" id="TIGR01326">
    <property type="entry name" value="OAH_OAS_sulfhy"/>
    <property type="match status" value="1"/>
</dbReference>
<dbReference type="RefSeq" id="WP_090843164.1">
    <property type="nucleotide sequence ID" value="NZ_FNIL01000007.1"/>
</dbReference>
<comment type="similarity">
    <text evidence="5">Belongs to the trans-sulfuration enzymes family. MetZ subfamily.</text>
</comment>
<dbReference type="InterPro" id="IPR006235">
    <property type="entry name" value="OAc-hSer/O-AcSer_sulfhydrylase"/>
</dbReference>